<dbReference type="AlphaFoldDB" id="A0AAN7N9Z1"/>
<dbReference type="EMBL" id="JAUNZN010000003">
    <property type="protein sequence ID" value="KAK4824233.1"/>
    <property type="molecule type" value="Genomic_DNA"/>
</dbReference>
<name>A0AAN7N9Z1_MYCAM</name>
<keyword evidence="2" id="KW-1185">Reference proteome</keyword>
<comment type="caution">
    <text evidence="1">The sequence shown here is derived from an EMBL/GenBank/DDBJ whole genome shotgun (WGS) entry which is preliminary data.</text>
</comment>
<gene>
    <name evidence="1" type="ORF">QYF61_012207</name>
</gene>
<evidence type="ECO:0000313" key="1">
    <source>
        <dbReference type="EMBL" id="KAK4824233.1"/>
    </source>
</evidence>
<accession>A0AAN7N9Z1</accession>
<dbReference type="Proteomes" id="UP001333110">
    <property type="component" value="Unassembled WGS sequence"/>
</dbReference>
<proteinExistence type="predicted"/>
<sequence length="370" mass="40649">MRRGWKSWDCLAWRREGSGDLINVYKYLKGGRKEDRARLFTVVPSDRTGGSGCKLKHRMFCLNISEGDQALEQVAQGDCGDSILRDIQKPSGRVNSIYHDLKMTGSERFKRKVFVHMNKIPLHLLSSRLNSSTSPSLFSYKRGSSPLMIFVALHWLDSLHGARLQSQIPGRLSPPDGLSPGVVGYRALCRAGVHTKASISMISSLSLIPSPLRVTGKLVNAHWILPLSFRDLGLQCKGAAAPISLRHLRSDQDRPELGIYAILDDLGCPRPLHWAGKYDKDLQEIQALLQQQLETDTKISEEGGGGGAPGAGAEIPLRPLVKAMVRQAVPLQPMEVHGGAEIHLQPMEVHAGADIHPQPVEDPTPEQVDA</sequence>
<reference evidence="1 2" key="1">
    <citation type="journal article" date="2023" name="J. Hered.">
        <title>Chromosome-level genome of the wood stork (Mycteria americana) provides insight into avian chromosome evolution.</title>
        <authorList>
            <person name="Flamio R. Jr."/>
            <person name="Ramstad K.M."/>
        </authorList>
    </citation>
    <scope>NUCLEOTIDE SEQUENCE [LARGE SCALE GENOMIC DNA]</scope>
    <source>
        <strain evidence="1">JAX WOST 10</strain>
    </source>
</reference>
<evidence type="ECO:0000313" key="2">
    <source>
        <dbReference type="Proteomes" id="UP001333110"/>
    </source>
</evidence>
<organism evidence="1 2">
    <name type="scientific">Mycteria americana</name>
    <name type="common">Wood stork</name>
    <dbReference type="NCBI Taxonomy" id="33587"/>
    <lineage>
        <taxon>Eukaryota</taxon>
        <taxon>Metazoa</taxon>
        <taxon>Chordata</taxon>
        <taxon>Craniata</taxon>
        <taxon>Vertebrata</taxon>
        <taxon>Euteleostomi</taxon>
        <taxon>Archelosauria</taxon>
        <taxon>Archosauria</taxon>
        <taxon>Dinosauria</taxon>
        <taxon>Saurischia</taxon>
        <taxon>Theropoda</taxon>
        <taxon>Coelurosauria</taxon>
        <taxon>Aves</taxon>
        <taxon>Neognathae</taxon>
        <taxon>Neoaves</taxon>
        <taxon>Aequornithes</taxon>
        <taxon>Ciconiiformes</taxon>
        <taxon>Ciconiidae</taxon>
        <taxon>Mycteria</taxon>
    </lineage>
</organism>
<protein>
    <submittedName>
        <fullName evidence="1">Uncharacterized protein</fullName>
    </submittedName>
</protein>